<reference evidence="9" key="1">
    <citation type="journal article" date="2016" name="Proc. Natl. Acad. Sci. U.S.A.">
        <title>Lipid metabolic changes in an early divergent fungus govern the establishment of a mutualistic symbiosis with endobacteria.</title>
        <authorList>
            <person name="Lastovetsky O.A."/>
            <person name="Gaspar M.L."/>
            <person name="Mondo S.J."/>
            <person name="LaButti K.M."/>
            <person name="Sandor L."/>
            <person name="Grigoriev I.V."/>
            <person name="Henry S.A."/>
            <person name="Pawlowska T.E."/>
        </authorList>
    </citation>
    <scope>NUCLEOTIDE SEQUENCE [LARGE SCALE GENOMIC DNA]</scope>
    <source>
        <strain evidence="9">ATCC 52814</strain>
    </source>
</reference>
<dbReference type="OrthoDB" id="5600085at2759"/>
<evidence type="ECO:0000256" key="3">
    <source>
        <dbReference type="ARBA" id="ARBA00022833"/>
    </source>
</evidence>
<evidence type="ECO:0000256" key="4">
    <source>
        <dbReference type="ARBA" id="ARBA00023008"/>
    </source>
</evidence>
<dbReference type="SMART" id="SM00412">
    <property type="entry name" value="Cu_FIST"/>
    <property type="match status" value="1"/>
</dbReference>
<protein>
    <recommendedName>
        <fullName evidence="8">Copper-fist domain-containing protein</fullName>
    </recommendedName>
</protein>
<keyword evidence="4" id="KW-0186">Copper</keyword>
<dbReference type="Gene3D" id="3.90.430.10">
    <property type="entry name" value="Copper fist DNA-binding domain"/>
    <property type="match status" value="1"/>
</dbReference>
<dbReference type="SMART" id="SM01090">
    <property type="entry name" value="Copper-fist"/>
    <property type="match status" value="1"/>
</dbReference>
<dbReference type="GO" id="GO:0005507">
    <property type="term" value="F:copper ion binding"/>
    <property type="evidence" value="ECO:0007669"/>
    <property type="project" value="InterPro"/>
</dbReference>
<dbReference type="VEuPathDB" id="FungiDB:BCV72DRAFT_198194"/>
<evidence type="ECO:0000256" key="7">
    <source>
        <dbReference type="ARBA" id="ARBA00023242"/>
    </source>
</evidence>
<keyword evidence="6" id="KW-0804">Transcription</keyword>
<gene>
    <name evidence="9" type="ORF">BCV72DRAFT_198194</name>
</gene>
<dbReference type="InterPro" id="IPR051763">
    <property type="entry name" value="Copper_Homeo_Regul"/>
</dbReference>
<feature type="domain" description="Copper-fist" evidence="8">
    <location>
        <begin position="1"/>
        <end position="33"/>
    </location>
</feature>
<keyword evidence="7" id="KW-0539">Nucleus</keyword>
<keyword evidence="2" id="KW-0479">Metal-binding</keyword>
<evidence type="ECO:0000256" key="1">
    <source>
        <dbReference type="ARBA" id="ARBA00004123"/>
    </source>
</evidence>
<keyword evidence="5" id="KW-0805">Transcription regulation</keyword>
<evidence type="ECO:0000256" key="5">
    <source>
        <dbReference type="ARBA" id="ARBA00023015"/>
    </source>
</evidence>
<keyword evidence="3" id="KW-0862">Zinc</keyword>
<dbReference type="GO" id="GO:0045944">
    <property type="term" value="P:positive regulation of transcription by RNA polymerase II"/>
    <property type="evidence" value="ECO:0007669"/>
    <property type="project" value="TreeGrafter"/>
</dbReference>
<feature type="non-terminal residue" evidence="9">
    <location>
        <position position="1"/>
    </location>
</feature>
<comment type="subcellular location">
    <subcellularLocation>
        <location evidence="1">Nucleus</location>
    </subcellularLocation>
</comment>
<dbReference type="InterPro" id="IPR036395">
    <property type="entry name" value="Cu_fist_DNA-bd_dom_sf"/>
</dbReference>
<dbReference type="PANTHER" id="PTHR28088:SF5">
    <property type="entry name" value="TRANSCRIPTIONAL ACTIVATOR HAA1-RELATED"/>
    <property type="match status" value="1"/>
</dbReference>
<evidence type="ECO:0000259" key="8">
    <source>
        <dbReference type="PROSITE" id="PS50073"/>
    </source>
</evidence>
<dbReference type="GO" id="GO:0000978">
    <property type="term" value="F:RNA polymerase II cis-regulatory region sequence-specific DNA binding"/>
    <property type="evidence" value="ECO:0007669"/>
    <property type="project" value="TreeGrafter"/>
</dbReference>
<dbReference type="GO" id="GO:0006879">
    <property type="term" value="P:intracellular iron ion homeostasis"/>
    <property type="evidence" value="ECO:0007669"/>
    <property type="project" value="TreeGrafter"/>
</dbReference>
<dbReference type="PANTHER" id="PTHR28088">
    <property type="entry name" value="TRANSCRIPTIONAL ACTIVATOR HAA1-RELATED"/>
    <property type="match status" value="1"/>
</dbReference>
<evidence type="ECO:0000256" key="2">
    <source>
        <dbReference type="ARBA" id="ARBA00022723"/>
    </source>
</evidence>
<accession>A0A1X0RGI1</accession>
<dbReference type="GO" id="GO:0000981">
    <property type="term" value="F:DNA-binding transcription factor activity, RNA polymerase II-specific"/>
    <property type="evidence" value="ECO:0007669"/>
    <property type="project" value="TreeGrafter"/>
</dbReference>
<dbReference type="InterPro" id="IPR001083">
    <property type="entry name" value="Cu_fist_DNA-bd_dom"/>
</dbReference>
<evidence type="ECO:0000256" key="6">
    <source>
        <dbReference type="ARBA" id="ARBA00023163"/>
    </source>
</evidence>
<proteinExistence type="predicted"/>
<dbReference type="GO" id="GO:0005634">
    <property type="term" value="C:nucleus"/>
    <property type="evidence" value="ECO:0007669"/>
    <property type="project" value="UniProtKB-SubCell"/>
</dbReference>
<dbReference type="SUPFAM" id="SSF57879">
    <property type="entry name" value="Zinc domain conserved in yeast copper-regulated transcription factors"/>
    <property type="match status" value="1"/>
</dbReference>
<dbReference type="Proteomes" id="UP000242414">
    <property type="component" value="Unassembled WGS sequence"/>
</dbReference>
<evidence type="ECO:0000313" key="9">
    <source>
        <dbReference type="EMBL" id="ORE11116.1"/>
    </source>
</evidence>
<sequence length="71" mass="8182">IQSSASCIRGHRVKKCNHTDRQLFPVLKRGRQISQCTHCRDLRKTKQIHIKCTCAVSSGNVHKKKSLIFYC</sequence>
<dbReference type="PROSITE" id="PS50073">
    <property type="entry name" value="COPPER_FIST_2"/>
    <property type="match status" value="1"/>
</dbReference>
<dbReference type="GO" id="GO:0006878">
    <property type="term" value="P:intracellular copper ion homeostasis"/>
    <property type="evidence" value="ECO:0007669"/>
    <property type="project" value="TreeGrafter"/>
</dbReference>
<dbReference type="AlphaFoldDB" id="A0A1X0RGI1"/>
<dbReference type="EMBL" id="KV921859">
    <property type="protein sequence ID" value="ORE11116.1"/>
    <property type="molecule type" value="Genomic_DNA"/>
</dbReference>
<dbReference type="Pfam" id="PF00649">
    <property type="entry name" value="Copper-fist"/>
    <property type="match status" value="1"/>
</dbReference>
<organism evidence="9">
    <name type="scientific">Rhizopus microsporus var. microsporus</name>
    <dbReference type="NCBI Taxonomy" id="86635"/>
    <lineage>
        <taxon>Eukaryota</taxon>
        <taxon>Fungi</taxon>
        <taxon>Fungi incertae sedis</taxon>
        <taxon>Mucoromycota</taxon>
        <taxon>Mucoromycotina</taxon>
        <taxon>Mucoromycetes</taxon>
        <taxon>Mucorales</taxon>
        <taxon>Mucorineae</taxon>
        <taxon>Rhizopodaceae</taxon>
        <taxon>Rhizopus</taxon>
    </lineage>
</organism>
<name>A0A1X0RGI1_RHIZD</name>